<dbReference type="EMBL" id="UPHP01000015">
    <property type="protein sequence ID" value="VBA34299.1"/>
    <property type="molecule type" value="Genomic_DNA"/>
</dbReference>
<protein>
    <submittedName>
        <fullName evidence="1">Uncharacterized protein</fullName>
    </submittedName>
</protein>
<evidence type="ECO:0000313" key="1">
    <source>
        <dbReference type="EMBL" id="VBA34299.1"/>
    </source>
</evidence>
<accession>A0A498PMT9</accession>
<sequence length="71" mass="6788">MAADTSSAAAGSSVVVGAVAAPLAVLIAEPIPARSIAVAAKTSGAAITNDMVCSRVASSVEAHIVACGQHD</sequence>
<keyword evidence="2" id="KW-1185">Reference proteome</keyword>
<evidence type="ECO:0000313" key="2">
    <source>
        <dbReference type="Proteomes" id="UP000273307"/>
    </source>
</evidence>
<organism evidence="1 2">
    <name type="scientific">Mycobacterium attenuatum</name>
    <dbReference type="NCBI Taxonomy" id="2341086"/>
    <lineage>
        <taxon>Bacteria</taxon>
        <taxon>Bacillati</taxon>
        <taxon>Actinomycetota</taxon>
        <taxon>Actinomycetes</taxon>
        <taxon>Mycobacteriales</taxon>
        <taxon>Mycobacteriaceae</taxon>
        <taxon>Mycobacterium</taxon>
    </lineage>
</organism>
<dbReference type="AlphaFoldDB" id="A0A498PMT9"/>
<dbReference type="Proteomes" id="UP000273307">
    <property type="component" value="Unassembled WGS sequence"/>
</dbReference>
<gene>
    <name evidence="1" type="ORF">LAUMK136_00657</name>
</gene>
<name>A0A498PMT9_9MYCO</name>
<proteinExistence type="predicted"/>
<reference evidence="1 2" key="1">
    <citation type="submission" date="2018-09" db="EMBL/GenBank/DDBJ databases">
        <authorList>
            <person name="Tagini F."/>
        </authorList>
    </citation>
    <scope>NUCLEOTIDE SEQUENCE [LARGE SCALE GENOMIC DNA]</scope>
    <source>
        <strain evidence="1 2">MK136</strain>
    </source>
</reference>